<dbReference type="HOGENOM" id="CLU_2539161_0_0_11"/>
<organism evidence="2 3">
    <name type="scientific">Nocardia brasiliensis (strain ATCC 700358 / HUJEG-1)</name>
    <dbReference type="NCBI Taxonomy" id="1133849"/>
    <lineage>
        <taxon>Bacteria</taxon>
        <taxon>Bacillati</taxon>
        <taxon>Actinomycetota</taxon>
        <taxon>Actinomycetes</taxon>
        <taxon>Mycobacteriales</taxon>
        <taxon>Nocardiaceae</taxon>
        <taxon>Nocardia</taxon>
    </lineage>
</organism>
<dbReference type="eggNOG" id="ENOG50329S2">
    <property type="taxonomic scope" value="Bacteria"/>
</dbReference>
<dbReference type="EMBL" id="CP003876">
    <property type="protein sequence ID" value="AFT98511.1"/>
    <property type="molecule type" value="Genomic_DNA"/>
</dbReference>
<dbReference type="Proteomes" id="UP000006304">
    <property type="component" value="Chromosome"/>
</dbReference>
<protein>
    <submittedName>
        <fullName evidence="2">Uncharacterized protein</fullName>
    </submittedName>
</protein>
<proteinExistence type="predicted"/>
<feature type="compositionally biased region" description="Basic and acidic residues" evidence="1">
    <location>
        <begin position="1"/>
        <end position="14"/>
    </location>
</feature>
<dbReference type="KEGG" id="nbr:O3I_002745"/>
<dbReference type="AlphaFoldDB" id="K0EM53"/>
<dbReference type="STRING" id="1133849.O3I_002745"/>
<evidence type="ECO:0000256" key="1">
    <source>
        <dbReference type="SAM" id="MobiDB-lite"/>
    </source>
</evidence>
<keyword evidence="3" id="KW-1185">Reference proteome</keyword>
<evidence type="ECO:0000313" key="3">
    <source>
        <dbReference type="Proteomes" id="UP000006304"/>
    </source>
</evidence>
<name>K0EM53_NOCB7</name>
<reference evidence="2 3" key="1">
    <citation type="journal article" date="2012" name="J. Bacteriol.">
        <title>Complete genome sequence of Nocardia brasiliensis HUJEG-1.</title>
        <authorList>
            <person name="Vera-Cabrera L."/>
            <person name="Ortiz-Lopez R."/>
            <person name="Elizondo-Gonzalez R."/>
            <person name="Perez-Maya A.A."/>
            <person name="Ocampo-Candiani J."/>
        </authorList>
    </citation>
    <scope>NUCLEOTIDE SEQUENCE [LARGE SCALE GENOMIC DNA]</scope>
    <source>
        <strain evidence="3">ATCC 700358</strain>
    </source>
</reference>
<evidence type="ECO:0000313" key="2">
    <source>
        <dbReference type="EMBL" id="AFT98511.1"/>
    </source>
</evidence>
<feature type="region of interest" description="Disordered" evidence="1">
    <location>
        <begin position="1"/>
        <end position="25"/>
    </location>
</feature>
<accession>K0EM53</accession>
<sequence length="83" mass="9975">MPEKFNGKTFRTPEESTYEIPPEELERQRRGWEEFDRARDAVPPEEQIHLRDRFGDEDKIGTADEAAYWADVEERKKRGEYWG</sequence>
<dbReference type="RefSeq" id="WP_014981373.1">
    <property type="nucleotide sequence ID" value="NC_018681.1"/>
</dbReference>
<gene>
    <name evidence="2" type="ORF">O3I_002745</name>
</gene>